<dbReference type="PROSITE" id="PS50928">
    <property type="entry name" value="ABC_TM1"/>
    <property type="match status" value="1"/>
</dbReference>
<keyword evidence="6 9" id="KW-0812">Transmembrane</keyword>
<dbReference type="InterPro" id="IPR051613">
    <property type="entry name" value="ABC_transp_permease_HisMQ"/>
</dbReference>
<feature type="transmembrane region" description="Helical" evidence="9">
    <location>
        <begin position="199"/>
        <end position="223"/>
    </location>
</feature>
<evidence type="ECO:0000313" key="11">
    <source>
        <dbReference type="Proteomes" id="UP000234752"/>
    </source>
</evidence>
<evidence type="ECO:0000313" key="10">
    <source>
        <dbReference type="EMBL" id="AUN30600.1"/>
    </source>
</evidence>
<dbReference type="Proteomes" id="UP000234752">
    <property type="component" value="Chromosome eg_1"/>
</dbReference>
<keyword evidence="11" id="KW-1185">Reference proteome</keyword>
<keyword evidence="7 9" id="KW-1133">Transmembrane helix</keyword>
<dbReference type="Gene3D" id="1.10.3720.10">
    <property type="entry name" value="MetI-like"/>
    <property type="match status" value="1"/>
</dbReference>
<reference evidence="10 11" key="1">
    <citation type="submission" date="2017-12" db="EMBL/GenBank/DDBJ databases">
        <title>Genomes of bacteria within cyanobacterial aggregates.</title>
        <authorList>
            <person name="Cai H."/>
        </authorList>
    </citation>
    <scope>NUCLEOTIDE SEQUENCE [LARGE SCALE GENOMIC DNA]</scope>
    <source>
        <strain evidence="10 11">TH16</strain>
    </source>
</reference>
<keyword evidence="5" id="KW-0997">Cell inner membrane</keyword>
<evidence type="ECO:0000256" key="5">
    <source>
        <dbReference type="ARBA" id="ARBA00022519"/>
    </source>
</evidence>
<dbReference type="GO" id="GO:0022857">
    <property type="term" value="F:transmembrane transporter activity"/>
    <property type="evidence" value="ECO:0007669"/>
    <property type="project" value="InterPro"/>
</dbReference>
<dbReference type="AlphaFoldDB" id="A0A2K9NBT7"/>
<feature type="transmembrane region" description="Helical" evidence="9">
    <location>
        <begin position="20"/>
        <end position="44"/>
    </location>
</feature>
<accession>A0A2K9NBT7</accession>
<keyword evidence="8 9" id="KW-0472">Membrane</keyword>
<proteinExistence type="inferred from homology"/>
<evidence type="ECO:0000256" key="2">
    <source>
        <dbReference type="ARBA" id="ARBA00010072"/>
    </source>
</evidence>
<evidence type="ECO:0000256" key="8">
    <source>
        <dbReference type="ARBA" id="ARBA00023136"/>
    </source>
</evidence>
<dbReference type="OrthoDB" id="9815029at2"/>
<keyword evidence="3 9" id="KW-0813">Transport</keyword>
<organism evidence="10 11">
    <name type="scientific">Niveispirillum cyanobacteriorum</name>
    <dbReference type="NCBI Taxonomy" id="1612173"/>
    <lineage>
        <taxon>Bacteria</taxon>
        <taxon>Pseudomonadati</taxon>
        <taxon>Pseudomonadota</taxon>
        <taxon>Alphaproteobacteria</taxon>
        <taxon>Rhodospirillales</taxon>
        <taxon>Azospirillaceae</taxon>
        <taxon>Niveispirillum</taxon>
    </lineage>
</organism>
<dbReference type="RefSeq" id="WP_102112281.1">
    <property type="nucleotide sequence ID" value="NZ_BMGN01000002.1"/>
</dbReference>
<evidence type="ECO:0000256" key="1">
    <source>
        <dbReference type="ARBA" id="ARBA00004429"/>
    </source>
</evidence>
<name>A0A2K9NBT7_9PROT</name>
<dbReference type="PANTHER" id="PTHR30133">
    <property type="entry name" value="CATIONIC AMINO ACID TRANSPORTER, MEMBRANE COMPONENT"/>
    <property type="match status" value="1"/>
</dbReference>
<dbReference type="CDD" id="cd06261">
    <property type="entry name" value="TM_PBP2"/>
    <property type="match status" value="1"/>
</dbReference>
<protein>
    <submittedName>
        <fullName evidence="10">ABC transporter permease</fullName>
    </submittedName>
</protein>
<keyword evidence="4" id="KW-1003">Cell membrane</keyword>
<feature type="transmembrane region" description="Helical" evidence="9">
    <location>
        <begin position="137"/>
        <end position="159"/>
    </location>
</feature>
<dbReference type="InterPro" id="IPR035906">
    <property type="entry name" value="MetI-like_sf"/>
</dbReference>
<dbReference type="KEGG" id="ncb:C0V82_10395"/>
<dbReference type="PANTHER" id="PTHR30133:SF2">
    <property type="entry name" value="ARGININE ABC TRANSPORTER PERMEASE PROTEIN ARTQ"/>
    <property type="match status" value="1"/>
</dbReference>
<dbReference type="GO" id="GO:0043190">
    <property type="term" value="C:ATP-binding cassette (ABC) transporter complex"/>
    <property type="evidence" value="ECO:0007669"/>
    <property type="project" value="InterPro"/>
</dbReference>
<evidence type="ECO:0000256" key="6">
    <source>
        <dbReference type="ARBA" id="ARBA00022692"/>
    </source>
</evidence>
<comment type="subcellular location">
    <subcellularLocation>
        <location evidence="1">Cell inner membrane</location>
        <topology evidence="1">Multi-pass membrane protein</topology>
    </subcellularLocation>
    <subcellularLocation>
        <location evidence="9">Cell membrane</location>
        <topology evidence="9">Multi-pass membrane protein</topology>
    </subcellularLocation>
</comment>
<dbReference type="SUPFAM" id="SSF161098">
    <property type="entry name" value="MetI-like"/>
    <property type="match status" value="1"/>
</dbReference>
<feature type="transmembrane region" description="Helical" evidence="9">
    <location>
        <begin position="98"/>
        <end position="117"/>
    </location>
</feature>
<dbReference type="Pfam" id="PF00528">
    <property type="entry name" value="BPD_transp_1"/>
    <property type="match status" value="1"/>
</dbReference>
<sequence>MLDLLRFGSDGWGDEIARGAGMTLAVASLAYLIGILAGSGVAAAKLSGPAPVRWLAAAYTTIVRGVPALLVIWLLFFGGSGLIGWVASLFGYAGPVELSSFAVGVTAVGIVSAAYAAEVIRGAVRAVPKGQLEAARALGMGRFLILRRILVPQALRYALPGLGNVWQMTLKDTTLVSVVSLAELMRQAYLGMQSTRQPFLFYVTAAILYMIMTTCSEALFRALSRRAERGVRRAVTN</sequence>
<dbReference type="InterPro" id="IPR000515">
    <property type="entry name" value="MetI-like"/>
</dbReference>
<feature type="transmembrane region" description="Helical" evidence="9">
    <location>
        <begin position="65"/>
        <end position="92"/>
    </location>
</feature>
<dbReference type="EMBL" id="CP025611">
    <property type="protein sequence ID" value="AUN30600.1"/>
    <property type="molecule type" value="Genomic_DNA"/>
</dbReference>
<dbReference type="NCBIfam" id="TIGR01726">
    <property type="entry name" value="HEQRo_perm_3TM"/>
    <property type="match status" value="1"/>
</dbReference>
<evidence type="ECO:0000256" key="3">
    <source>
        <dbReference type="ARBA" id="ARBA00022448"/>
    </source>
</evidence>
<evidence type="ECO:0000256" key="4">
    <source>
        <dbReference type="ARBA" id="ARBA00022475"/>
    </source>
</evidence>
<dbReference type="InterPro" id="IPR010065">
    <property type="entry name" value="AA_ABC_transptr_permease_3TM"/>
</dbReference>
<evidence type="ECO:0000256" key="7">
    <source>
        <dbReference type="ARBA" id="ARBA00022989"/>
    </source>
</evidence>
<comment type="similarity">
    <text evidence="2">Belongs to the binding-protein-dependent transport system permease family. HisMQ subfamily.</text>
</comment>
<gene>
    <name evidence="10" type="ORF">C0V82_10395</name>
</gene>
<evidence type="ECO:0000256" key="9">
    <source>
        <dbReference type="RuleBase" id="RU363032"/>
    </source>
</evidence>